<dbReference type="Pfam" id="PF12840">
    <property type="entry name" value="HTH_20"/>
    <property type="match status" value="1"/>
</dbReference>
<reference evidence="5 6" key="1">
    <citation type="submission" date="2017-08" db="EMBL/GenBank/DDBJ databases">
        <title>Substantial Increase in Enzyme Production by Combined Drug-Resistance Mutations in Paenibacillus agaridevorans.</title>
        <authorList>
            <person name="Tanaka Y."/>
            <person name="Funane K."/>
            <person name="Hosaka T."/>
            <person name="Shiwa Y."/>
            <person name="Fujita N."/>
            <person name="Miyazaki T."/>
            <person name="Yoshikawa H."/>
            <person name="Murakami K."/>
            <person name="Kasahara K."/>
            <person name="Inaoka T."/>
            <person name="Hiraga Y."/>
            <person name="Ochi K."/>
        </authorList>
    </citation>
    <scope>NUCLEOTIDE SEQUENCE [LARGE SCALE GENOMIC DNA]</scope>
    <source>
        <strain evidence="5 6">T-3040</strain>
    </source>
</reference>
<dbReference type="SMART" id="SM00418">
    <property type="entry name" value="HTH_ARSR"/>
    <property type="match status" value="1"/>
</dbReference>
<evidence type="ECO:0000256" key="1">
    <source>
        <dbReference type="ARBA" id="ARBA00023015"/>
    </source>
</evidence>
<dbReference type="AlphaFoldDB" id="A0A2R5EP86"/>
<keyword evidence="2" id="KW-0238">DNA-binding</keyword>
<evidence type="ECO:0000313" key="6">
    <source>
        <dbReference type="Proteomes" id="UP000245202"/>
    </source>
</evidence>
<organism evidence="5 6">
    <name type="scientific">Paenibacillus agaridevorans</name>
    <dbReference type="NCBI Taxonomy" id="171404"/>
    <lineage>
        <taxon>Bacteria</taxon>
        <taxon>Bacillati</taxon>
        <taxon>Bacillota</taxon>
        <taxon>Bacilli</taxon>
        <taxon>Bacillales</taxon>
        <taxon>Paenibacillaceae</taxon>
        <taxon>Paenibacillus</taxon>
    </lineage>
</organism>
<proteinExistence type="predicted"/>
<dbReference type="CDD" id="cd00090">
    <property type="entry name" value="HTH_ARSR"/>
    <property type="match status" value="1"/>
</dbReference>
<dbReference type="PANTHER" id="PTHR43132">
    <property type="entry name" value="ARSENICAL RESISTANCE OPERON REPRESSOR ARSR-RELATED"/>
    <property type="match status" value="1"/>
</dbReference>
<dbReference type="InterPro" id="IPR036388">
    <property type="entry name" value="WH-like_DNA-bd_sf"/>
</dbReference>
<dbReference type="Proteomes" id="UP000245202">
    <property type="component" value="Unassembled WGS sequence"/>
</dbReference>
<protein>
    <submittedName>
        <fullName evidence="5">Transcriptional regulator</fullName>
    </submittedName>
</protein>
<keyword evidence="1" id="KW-0805">Transcription regulation</keyword>
<evidence type="ECO:0000313" key="5">
    <source>
        <dbReference type="EMBL" id="GBG08482.1"/>
    </source>
</evidence>
<dbReference type="InterPro" id="IPR051011">
    <property type="entry name" value="Metal_resp_trans_reg"/>
</dbReference>
<keyword evidence="6" id="KW-1185">Reference proteome</keyword>
<evidence type="ECO:0000256" key="2">
    <source>
        <dbReference type="ARBA" id="ARBA00023125"/>
    </source>
</evidence>
<gene>
    <name evidence="5" type="ORF">PAT3040_03065</name>
</gene>
<dbReference type="GO" id="GO:0003677">
    <property type="term" value="F:DNA binding"/>
    <property type="evidence" value="ECO:0007669"/>
    <property type="project" value="UniProtKB-KW"/>
</dbReference>
<feature type="domain" description="HTH arsR-type" evidence="4">
    <location>
        <begin position="8"/>
        <end position="107"/>
    </location>
</feature>
<evidence type="ECO:0000259" key="4">
    <source>
        <dbReference type="PROSITE" id="PS50987"/>
    </source>
</evidence>
<dbReference type="PROSITE" id="PS50987">
    <property type="entry name" value="HTH_ARSR_2"/>
    <property type="match status" value="1"/>
</dbReference>
<dbReference type="PANTHER" id="PTHR43132:SF8">
    <property type="entry name" value="HTH-TYPE TRANSCRIPTIONAL REGULATOR KMTR"/>
    <property type="match status" value="1"/>
</dbReference>
<comment type="caution">
    <text evidence="5">The sequence shown here is derived from an EMBL/GenBank/DDBJ whole genome shotgun (WGS) entry which is preliminary data.</text>
</comment>
<dbReference type="SUPFAM" id="SSF46785">
    <property type="entry name" value="Winged helix' DNA-binding domain"/>
    <property type="match status" value="1"/>
</dbReference>
<accession>A0A2R5EP86</accession>
<dbReference type="InterPro" id="IPR036390">
    <property type="entry name" value="WH_DNA-bd_sf"/>
</dbReference>
<evidence type="ECO:0000256" key="3">
    <source>
        <dbReference type="ARBA" id="ARBA00023163"/>
    </source>
</evidence>
<sequence length="312" mass="34100">MVDIRQEVLRYPASRITDVAKALSGDLRVRILEAIGSDQMSVTQLAQVLGVAQPTVSINIQILEQAGLIVTSQGSNREKLCSVSGRSILLELPEKPGDGLHKAEEIHMPIGMYSSCSVQPTCGMANKEGTLIGSTDDPRVFYMPDRIEAALLWFSGTGFVEYYFPNPMPPGVAIDELKLSAELCSEAPSFAMDCRSDITLFINGKTVGTWISPSDFGDRKGKLTSDRWRSGTEYGRMTEWSVTGNGGFVNGERLTDTTLATLGLQYNEPIIVRLEVSDSAVNQRGMNLFGSTFGDHPQDIVLSFVRYTTPSE</sequence>
<dbReference type="RefSeq" id="WP_108993421.1">
    <property type="nucleotide sequence ID" value="NZ_BDQX01000171.1"/>
</dbReference>
<dbReference type="Gene3D" id="1.10.10.10">
    <property type="entry name" value="Winged helix-like DNA-binding domain superfamily/Winged helix DNA-binding domain"/>
    <property type="match status" value="1"/>
</dbReference>
<keyword evidence="3" id="KW-0804">Transcription</keyword>
<dbReference type="InterPro" id="IPR011991">
    <property type="entry name" value="ArsR-like_HTH"/>
</dbReference>
<name>A0A2R5EP86_9BACL</name>
<dbReference type="InterPro" id="IPR001845">
    <property type="entry name" value="HTH_ArsR_DNA-bd_dom"/>
</dbReference>
<dbReference type="EMBL" id="BDQX01000171">
    <property type="protein sequence ID" value="GBG08482.1"/>
    <property type="molecule type" value="Genomic_DNA"/>
</dbReference>
<dbReference type="GO" id="GO:0003700">
    <property type="term" value="F:DNA-binding transcription factor activity"/>
    <property type="evidence" value="ECO:0007669"/>
    <property type="project" value="InterPro"/>
</dbReference>